<organism evidence="1 2">
    <name type="scientific">Vibrio phage Vp_R1</name>
    <dbReference type="NCBI Taxonomy" id="2059867"/>
    <lineage>
        <taxon>Viruses</taxon>
        <taxon>Duplodnaviria</taxon>
        <taxon>Heunggongvirae</taxon>
        <taxon>Uroviricota</taxon>
        <taxon>Caudoviricetes</taxon>
        <taxon>Grimontviridae</taxon>
        <taxon>Dalianvirus</taxon>
        <taxon>Dalianvirus R1</taxon>
    </lineage>
</organism>
<evidence type="ECO:0000313" key="2">
    <source>
        <dbReference type="Proteomes" id="UP000240283"/>
    </source>
</evidence>
<dbReference type="Proteomes" id="UP000240283">
    <property type="component" value="Segment"/>
</dbReference>
<dbReference type="EMBL" id="MG603697">
    <property type="protein sequence ID" value="AUG88439.1"/>
    <property type="molecule type" value="Genomic_DNA"/>
</dbReference>
<reference evidence="1 2" key="1">
    <citation type="submission" date="2017-12" db="EMBL/GenBank/DDBJ databases">
        <title>Genomic analysis of a novel phage Vp_R1 lytic to Vibrio parahaemolyticus.</title>
        <authorList>
            <person name="Ren H."/>
            <person name="Li Z."/>
        </authorList>
    </citation>
    <scope>NUCLEOTIDE SEQUENCE [LARGE SCALE GENOMIC DNA]</scope>
</reference>
<gene>
    <name evidence="1" type="ORF">VPR_075</name>
</gene>
<accession>A0A2H5BQ31</accession>
<proteinExistence type="predicted"/>
<sequence>MWVIKCDVGYFKSPGQGVTESFEMSHKYSFSEMELAREEDSSIIKIGSNRHISELKVEQEFNDDDDWDDWDEDDDFW</sequence>
<evidence type="ECO:0000313" key="1">
    <source>
        <dbReference type="EMBL" id="AUG88439.1"/>
    </source>
</evidence>
<protein>
    <submittedName>
        <fullName evidence="1">Uncharacterized protein</fullName>
    </submittedName>
</protein>
<keyword evidence="2" id="KW-1185">Reference proteome</keyword>
<name>A0A2H5BQ31_9CAUD</name>